<gene>
    <name evidence="3" type="ORF">MSPICULIGERA_LOCUS22814</name>
</gene>
<evidence type="ECO:0000313" key="3">
    <source>
        <dbReference type="EMBL" id="CAJ0584772.1"/>
    </source>
</evidence>
<evidence type="ECO:0000256" key="2">
    <source>
        <dbReference type="SAM" id="SignalP"/>
    </source>
</evidence>
<name>A0AA36DCI3_9BILA</name>
<dbReference type="EMBL" id="CATQJA010002700">
    <property type="protein sequence ID" value="CAJ0584772.1"/>
    <property type="molecule type" value="Genomic_DNA"/>
</dbReference>
<keyword evidence="2" id="KW-0732">Signal</keyword>
<comment type="caution">
    <text evidence="3">The sequence shown here is derived from an EMBL/GenBank/DDBJ whole genome shotgun (WGS) entry which is preliminary data.</text>
</comment>
<feature type="non-terminal residue" evidence="3">
    <location>
        <position position="187"/>
    </location>
</feature>
<evidence type="ECO:0000313" key="4">
    <source>
        <dbReference type="Proteomes" id="UP001177023"/>
    </source>
</evidence>
<organism evidence="3 4">
    <name type="scientific">Mesorhabditis spiculigera</name>
    <dbReference type="NCBI Taxonomy" id="96644"/>
    <lineage>
        <taxon>Eukaryota</taxon>
        <taxon>Metazoa</taxon>
        <taxon>Ecdysozoa</taxon>
        <taxon>Nematoda</taxon>
        <taxon>Chromadorea</taxon>
        <taxon>Rhabditida</taxon>
        <taxon>Rhabditina</taxon>
        <taxon>Rhabditomorpha</taxon>
        <taxon>Rhabditoidea</taxon>
        <taxon>Rhabditidae</taxon>
        <taxon>Mesorhabditinae</taxon>
        <taxon>Mesorhabditis</taxon>
    </lineage>
</organism>
<feature type="chain" id="PRO_5041383301" description="Serpentine receptor class gamma" evidence="2">
    <location>
        <begin position="28"/>
        <end position="187"/>
    </location>
</feature>
<evidence type="ECO:0008006" key="5">
    <source>
        <dbReference type="Google" id="ProtNLM"/>
    </source>
</evidence>
<evidence type="ECO:0000256" key="1">
    <source>
        <dbReference type="SAM" id="Phobius"/>
    </source>
</evidence>
<keyword evidence="1" id="KW-0812">Transmembrane</keyword>
<keyword evidence="1" id="KW-0472">Membrane</keyword>
<proteinExistence type="predicted"/>
<keyword evidence="4" id="KW-1185">Reference proteome</keyword>
<sequence length="187" mass="20660">MFWKLGAPVLITCSWVWSFSASWPAAAINGMYAQINGEIARSPQFYAQLTGVYALLDVTGKVYIGLAALLNACTGSKLLYLRWRKMKVSGSQEIGLFVMAFATFICQIMCQFVVTQIKGIDPRYSNIVSSVNADLFALSEVYIGLIFNRPLRTQLREVGIDAFTAVCGKKPQSNVATISIRVHSIYP</sequence>
<protein>
    <recommendedName>
        <fullName evidence="5">Serpentine receptor class gamma</fullName>
    </recommendedName>
</protein>
<feature type="transmembrane region" description="Helical" evidence="1">
    <location>
        <begin position="94"/>
        <end position="114"/>
    </location>
</feature>
<dbReference type="Proteomes" id="UP001177023">
    <property type="component" value="Unassembled WGS sequence"/>
</dbReference>
<dbReference type="AlphaFoldDB" id="A0AA36DCI3"/>
<feature type="transmembrane region" description="Helical" evidence="1">
    <location>
        <begin position="51"/>
        <end position="73"/>
    </location>
</feature>
<accession>A0AA36DCI3</accession>
<keyword evidence="1" id="KW-1133">Transmembrane helix</keyword>
<reference evidence="3" key="1">
    <citation type="submission" date="2023-06" db="EMBL/GenBank/DDBJ databases">
        <authorList>
            <person name="Delattre M."/>
        </authorList>
    </citation>
    <scope>NUCLEOTIDE SEQUENCE</scope>
    <source>
        <strain evidence="3">AF72</strain>
    </source>
</reference>
<feature type="signal peptide" evidence="2">
    <location>
        <begin position="1"/>
        <end position="27"/>
    </location>
</feature>